<keyword evidence="2" id="KW-1185">Reference proteome</keyword>
<proteinExistence type="predicted"/>
<evidence type="ECO:0000313" key="1">
    <source>
        <dbReference type="EMBL" id="KAH7904563.1"/>
    </source>
</evidence>
<organism evidence="1 2">
    <name type="scientific">Hygrophoropsis aurantiaca</name>
    <dbReference type="NCBI Taxonomy" id="72124"/>
    <lineage>
        <taxon>Eukaryota</taxon>
        <taxon>Fungi</taxon>
        <taxon>Dikarya</taxon>
        <taxon>Basidiomycota</taxon>
        <taxon>Agaricomycotina</taxon>
        <taxon>Agaricomycetes</taxon>
        <taxon>Agaricomycetidae</taxon>
        <taxon>Boletales</taxon>
        <taxon>Coniophorineae</taxon>
        <taxon>Hygrophoropsidaceae</taxon>
        <taxon>Hygrophoropsis</taxon>
    </lineage>
</organism>
<name>A0ACB7ZV02_9AGAM</name>
<comment type="caution">
    <text evidence="1">The sequence shown here is derived from an EMBL/GenBank/DDBJ whole genome shotgun (WGS) entry which is preliminary data.</text>
</comment>
<protein>
    <submittedName>
        <fullName evidence="1">Uncharacterized protein</fullName>
    </submittedName>
</protein>
<dbReference type="Proteomes" id="UP000790377">
    <property type="component" value="Unassembled WGS sequence"/>
</dbReference>
<accession>A0ACB7ZV02</accession>
<dbReference type="EMBL" id="MU268431">
    <property type="protein sequence ID" value="KAH7904563.1"/>
    <property type="molecule type" value="Genomic_DNA"/>
</dbReference>
<reference evidence="1" key="1">
    <citation type="journal article" date="2021" name="New Phytol.">
        <title>Evolutionary innovations through gain and loss of genes in the ectomycorrhizal Boletales.</title>
        <authorList>
            <person name="Wu G."/>
            <person name="Miyauchi S."/>
            <person name="Morin E."/>
            <person name="Kuo A."/>
            <person name="Drula E."/>
            <person name="Varga T."/>
            <person name="Kohler A."/>
            <person name="Feng B."/>
            <person name="Cao Y."/>
            <person name="Lipzen A."/>
            <person name="Daum C."/>
            <person name="Hundley H."/>
            <person name="Pangilinan J."/>
            <person name="Johnson J."/>
            <person name="Barry K."/>
            <person name="LaButti K."/>
            <person name="Ng V."/>
            <person name="Ahrendt S."/>
            <person name="Min B."/>
            <person name="Choi I.G."/>
            <person name="Park H."/>
            <person name="Plett J.M."/>
            <person name="Magnuson J."/>
            <person name="Spatafora J.W."/>
            <person name="Nagy L.G."/>
            <person name="Henrissat B."/>
            <person name="Grigoriev I.V."/>
            <person name="Yang Z.L."/>
            <person name="Xu J."/>
            <person name="Martin F.M."/>
        </authorList>
    </citation>
    <scope>NUCLEOTIDE SEQUENCE</scope>
    <source>
        <strain evidence="1">ATCC 28755</strain>
    </source>
</reference>
<evidence type="ECO:0000313" key="2">
    <source>
        <dbReference type="Proteomes" id="UP000790377"/>
    </source>
</evidence>
<gene>
    <name evidence="1" type="ORF">BJ138DRAFT_1119298</name>
</gene>
<sequence length="132" mass="14557">MQPSSQSSPQPAYWSYDNLRQHFRSASQNLQLKLDIARVSKEIHHTQALLSRLKVMHALLMARSLLHEADSETLEAMSSKTEIGRLRQSMVDAGVAIQPTRPNDEGLLEALARLDTEGALTQASTASTTLCS</sequence>